<dbReference type="InterPro" id="IPR036390">
    <property type="entry name" value="WH_DNA-bd_sf"/>
</dbReference>
<dbReference type="GO" id="GO:0008168">
    <property type="term" value="F:methyltransferase activity"/>
    <property type="evidence" value="ECO:0007669"/>
    <property type="project" value="UniProtKB-KW"/>
</dbReference>
<evidence type="ECO:0000259" key="4">
    <source>
        <dbReference type="Pfam" id="PF00891"/>
    </source>
</evidence>
<organism evidence="6 7">
    <name type="scientific">Actinoallomurus vinaceus</name>
    <dbReference type="NCBI Taxonomy" id="1080074"/>
    <lineage>
        <taxon>Bacteria</taxon>
        <taxon>Bacillati</taxon>
        <taxon>Actinomycetota</taxon>
        <taxon>Actinomycetes</taxon>
        <taxon>Streptosporangiales</taxon>
        <taxon>Thermomonosporaceae</taxon>
        <taxon>Actinoallomurus</taxon>
    </lineage>
</organism>
<proteinExistence type="predicted"/>
<evidence type="ECO:0000256" key="1">
    <source>
        <dbReference type="ARBA" id="ARBA00022603"/>
    </source>
</evidence>
<evidence type="ECO:0000313" key="7">
    <source>
        <dbReference type="Proteomes" id="UP001501442"/>
    </source>
</evidence>
<dbReference type="Pfam" id="PF08100">
    <property type="entry name" value="Dimerisation"/>
    <property type="match status" value="1"/>
</dbReference>
<accession>A0ABP8UT28</accession>
<dbReference type="Gene3D" id="1.10.10.10">
    <property type="entry name" value="Winged helix-like DNA-binding domain superfamily/Winged helix DNA-binding domain"/>
    <property type="match status" value="1"/>
</dbReference>
<dbReference type="SUPFAM" id="SSF46785">
    <property type="entry name" value="Winged helix' DNA-binding domain"/>
    <property type="match status" value="1"/>
</dbReference>
<dbReference type="RefSeq" id="WP_345442366.1">
    <property type="nucleotide sequence ID" value="NZ_BAABHK010000024.1"/>
</dbReference>
<feature type="domain" description="O-methyltransferase C-terminal" evidence="4">
    <location>
        <begin position="109"/>
        <end position="318"/>
    </location>
</feature>
<dbReference type="PANTHER" id="PTHR43712:SF2">
    <property type="entry name" value="O-METHYLTRANSFERASE CICE"/>
    <property type="match status" value="1"/>
</dbReference>
<dbReference type="SUPFAM" id="SSF53335">
    <property type="entry name" value="S-adenosyl-L-methionine-dependent methyltransferases"/>
    <property type="match status" value="1"/>
</dbReference>
<dbReference type="InterPro" id="IPR012967">
    <property type="entry name" value="COMT_dimerisation"/>
</dbReference>
<keyword evidence="2" id="KW-0808">Transferase</keyword>
<evidence type="ECO:0000256" key="2">
    <source>
        <dbReference type="ARBA" id="ARBA00022679"/>
    </source>
</evidence>
<protein>
    <submittedName>
        <fullName evidence="6">Methyltransferase</fullName>
    </submittedName>
</protein>
<dbReference type="PROSITE" id="PS51683">
    <property type="entry name" value="SAM_OMT_II"/>
    <property type="match status" value="1"/>
</dbReference>
<dbReference type="Gene3D" id="3.40.50.150">
    <property type="entry name" value="Vaccinia Virus protein VP39"/>
    <property type="match status" value="1"/>
</dbReference>
<dbReference type="InterPro" id="IPR029063">
    <property type="entry name" value="SAM-dependent_MTases_sf"/>
</dbReference>
<comment type="caution">
    <text evidence="6">The sequence shown here is derived from an EMBL/GenBank/DDBJ whole genome shotgun (WGS) entry which is preliminary data.</text>
</comment>
<keyword evidence="1 6" id="KW-0489">Methyltransferase</keyword>
<keyword evidence="3" id="KW-0949">S-adenosyl-L-methionine</keyword>
<name>A0ABP8UT28_9ACTN</name>
<evidence type="ECO:0000256" key="3">
    <source>
        <dbReference type="ARBA" id="ARBA00022691"/>
    </source>
</evidence>
<dbReference type="EMBL" id="BAABHK010000024">
    <property type="protein sequence ID" value="GAA4638808.1"/>
    <property type="molecule type" value="Genomic_DNA"/>
</dbReference>
<keyword evidence="7" id="KW-1185">Reference proteome</keyword>
<dbReference type="GO" id="GO:0032259">
    <property type="term" value="P:methylation"/>
    <property type="evidence" value="ECO:0007669"/>
    <property type="project" value="UniProtKB-KW"/>
</dbReference>
<gene>
    <name evidence="6" type="ORF">GCM10023196_098000</name>
</gene>
<dbReference type="InterPro" id="IPR016461">
    <property type="entry name" value="COMT-like"/>
</dbReference>
<evidence type="ECO:0000259" key="5">
    <source>
        <dbReference type="Pfam" id="PF08100"/>
    </source>
</evidence>
<dbReference type="Proteomes" id="UP001501442">
    <property type="component" value="Unassembled WGS sequence"/>
</dbReference>
<feature type="domain" description="O-methyltransferase dimerisation" evidence="5">
    <location>
        <begin position="13"/>
        <end position="88"/>
    </location>
</feature>
<dbReference type="Pfam" id="PF00891">
    <property type="entry name" value="Methyltransf_2"/>
    <property type="match status" value="1"/>
</dbReference>
<dbReference type="PANTHER" id="PTHR43712">
    <property type="entry name" value="PUTATIVE (AFU_ORTHOLOGUE AFUA_4G14580)-RELATED"/>
    <property type="match status" value="1"/>
</dbReference>
<sequence length="338" mass="36765">MNATPHAKADLMRLGTAYFKSKVLLSAVELGLFTHLAASPATEPELRDALGLHPRASRDFLDSLVALGLLTRTDGRYHNAPAADAYLDTGKPAYVGGFLTMLNLQFAKWDRLTDLLRTGGISYDVEDEKRQHDGMYADAKRIRRFMAAMDGINQLAGPALAERFDWSEYGSVTDLGGARGNVAAELVKAHPHLSASVFDLPPVEEVFDEHMAALDLTGRVRFEAGDFFAGSLPASDVLIYGHVLHDWSPELRTRLIRQAYAALPPGGALLVYDVMIDDERAVNDFSLLTSLHMMLVSPGGGEYTAAECRAEMTAAGFAETDAVPLTDLDTLVIGRKAR</sequence>
<reference evidence="7" key="1">
    <citation type="journal article" date="2019" name="Int. J. Syst. Evol. Microbiol.">
        <title>The Global Catalogue of Microorganisms (GCM) 10K type strain sequencing project: providing services to taxonomists for standard genome sequencing and annotation.</title>
        <authorList>
            <consortium name="The Broad Institute Genomics Platform"/>
            <consortium name="The Broad Institute Genome Sequencing Center for Infectious Disease"/>
            <person name="Wu L."/>
            <person name="Ma J."/>
        </authorList>
    </citation>
    <scope>NUCLEOTIDE SEQUENCE [LARGE SCALE GENOMIC DNA]</scope>
    <source>
        <strain evidence="7">JCM 17939</strain>
    </source>
</reference>
<evidence type="ECO:0000313" key="6">
    <source>
        <dbReference type="EMBL" id="GAA4638808.1"/>
    </source>
</evidence>
<dbReference type="InterPro" id="IPR036388">
    <property type="entry name" value="WH-like_DNA-bd_sf"/>
</dbReference>
<dbReference type="PIRSF" id="PIRSF005739">
    <property type="entry name" value="O-mtase"/>
    <property type="match status" value="1"/>
</dbReference>
<dbReference type="InterPro" id="IPR001077">
    <property type="entry name" value="COMT_C"/>
</dbReference>